<proteinExistence type="predicted"/>
<evidence type="ECO:0000313" key="2">
    <source>
        <dbReference type="Proteomes" id="UP000016930"/>
    </source>
</evidence>
<dbReference type="AlphaFoldDB" id="M2QY37"/>
<keyword evidence="2" id="KW-1185">Reference proteome</keyword>
<name>M2QY37_CERS8</name>
<dbReference type="EMBL" id="KB445832">
    <property type="protein sequence ID" value="EMD30852.1"/>
    <property type="molecule type" value="Genomic_DNA"/>
</dbReference>
<dbReference type="HOGENOM" id="CLU_530997_0_0_1"/>
<dbReference type="Proteomes" id="UP000016930">
    <property type="component" value="Unassembled WGS sequence"/>
</dbReference>
<protein>
    <submittedName>
        <fullName evidence="1">Uncharacterized protein</fullName>
    </submittedName>
</protein>
<dbReference type="OrthoDB" id="3270380at2759"/>
<sequence length="513" mass="57606">MLALTGIDHSLSFLGHHICNPAHLQVDFITQLPDDVILEHAGEQTVSCRKHLDGGMKMILGKFLYRVEDFRNFMQITRAIISGSCVASFFLRSTSIPPPGADLDVYCPFGQSERIGRYLEAVEGYTYTAVLPPALDYVGGIAMVHRYEKNSLQIDLVESLTSSAANPIPFFYGTHLVSWMSADQYCCAYPRLTFDMHSVLSGQRLLDWNIPDGRVLEAIRKYEQRGVQFALHAWQWADSDSCDRGYACPRTARWFGDQWCLVGSYSTYAKEIHRRTGSDVTSDLTVIWWRGGISCGGPCANPRDAVMIQSVVTRATRDRPISYVFYAAVVSKIPVLHILSRLAKELEFSDPKSHIYTMPNVPLHAVRWWHAKCTGEPRIPDSTPASSVVPFQVLKLRVIGMVKSIYIDDNGLHKFGLEVLRRRDLTAGQQIGVIAPRLEGERSYHPIYDGTASITDGMPQLRLEMIREDDVVAIDCELSRTGNREEGWKIVPKFERVVLIHATACEGESSDSD</sequence>
<accession>M2QY37</accession>
<reference evidence="1 2" key="1">
    <citation type="journal article" date="2012" name="Proc. Natl. Acad. Sci. U.S.A.">
        <title>Comparative genomics of Ceriporiopsis subvermispora and Phanerochaete chrysosporium provide insight into selective ligninolysis.</title>
        <authorList>
            <person name="Fernandez-Fueyo E."/>
            <person name="Ruiz-Duenas F.J."/>
            <person name="Ferreira P."/>
            <person name="Floudas D."/>
            <person name="Hibbett D.S."/>
            <person name="Canessa P."/>
            <person name="Larrondo L.F."/>
            <person name="James T.Y."/>
            <person name="Seelenfreund D."/>
            <person name="Lobos S."/>
            <person name="Polanco R."/>
            <person name="Tello M."/>
            <person name="Honda Y."/>
            <person name="Watanabe T."/>
            <person name="Watanabe T."/>
            <person name="Ryu J.S."/>
            <person name="Kubicek C.P."/>
            <person name="Schmoll M."/>
            <person name="Gaskell J."/>
            <person name="Hammel K.E."/>
            <person name="St John F.J."/>
            <person name="Vanden Wymelenberg A."/>
            <person name="Sabat G."/>
            <person name="Splinter BonDurant S."/>
            <person name="Syed K."/>
            <person name="Yadav J.S."/>
            <person name="Doddapaneni H."/>
            <person name="Subramanian V."/>
            <person name="Lavin J.L."/>
            <person name="Oguiza J.A."/>
            <person name="Perez G."/>
            <person name="Pisabarro A.G."/>
            <person name="Ramirez L."/>
            <person name="Santoyo F."/>
            <person name="Master E."/>
            <person name="Coutinho P.M."/>
            <person name="Henrissat B."/>
            <person name="Lombard V."/>
            <person name="Magnuson J.K."/>
            <person name="Kuees U."/>
            <person name="Hori C."/>
            <person name="Igarashi K."/>
            <person name="Samejima M."/>
            <person name="Held B.W."/>
            <person name="Barry K.W."/>
            <person name="LaButti K.M."/>
            <person name="Lapidus A."/>
            <person name="Lindquist E.A."/>
            <person name="Lucas S.M."/>
            <person name="Riley R."/>
            <person name="Salamov A.A."/>
            <person name="Hoffmeister D."/>
            <person name="Schwenk D."/>
            <person name="Hadar Y."/>
            <person name="Yarden O."/>
            <person name="de Vries R.P."/>
            <person name="Wiebenga A."/>
            <person name="Stenlid J."/>
            <person name="Eastwood D."/>
            <person name="Grigoriev I.V."/>
            <person name="Berka R.M."/>
            <person name="Blanchette R.A."/>
            <person name="Kersten P."/>
            <person name="Martinez A.T."/>
            <person name="Vicuna R."/>
            <person name="Cullen D."/>
        </authorList>
    </citation>
    <scope>NUCLEOTIDE SEQUENCE [LARGE SCALE GENOMIC DNA]</scope>
    <source>
        <strain evidence="1 2">B</strain>
    </source>
</reference>
<gene>
    <name evidence="1" type="ORF">CERSUDRAFT_78582</name>
</gene>
<evidence type="ECO:0000313" key="1">
    <source>
        <dbReference type="EMBL" id="EMD30852.1"/>
    </source>
</evidence>
<organism evidence="1 2">
    <name type="scientific">Ceriporiopsis subvermispora (strain B)</name>
    <name type="common">White-rot fungus</name>
    <name type="synonym">Gelatoporia subvermispora</name>
    <dbReference type="NCBI Taxonomy" id="914234"/>
    <lineage>
        <taxon>Eukaryota</taxon>
        <taxon>Fungi</taxon>
        <taxon>Dikarya</taxon>
        <taxon>Basidiomycota</taxon>
        <taxon>Agaricomycotina</taxon>
        <taxon>Agaricomycetes</taxon>
        <taxon>Polyporales</taxon>
        <taxon>Gelatoporiaceae</taxon>
        <taxon>Gelatoporia</taxon>
    </lineage>
</organism>